<dbReference type="AlphaFoldDB" id="A0ABD5S0T7"/>
<dbReference type="EMBL" id="JBHSWU010000308">
    <property type="protein sequence ID" value="MFC6724878.1"/>
    <property type="molecule type" value="Genomic_DNA"/>
</dbReference>
<comment type="caution">
    <text evidence="2">The sequence shown here is derived from an EMBL/GenBank/DDBJ whole genome shotgun (WGS) entry which is preliminary data.</text>
</comment>
<dbReference type="Proteomes" id="UP001596328">
    <property type="component" value="Unassembled WGS sequence"/>
</dbReference>
<feature type="region of interest" description="Disordered" evidence="1">
    <location>
        <begin position="1"/>
        <end position="40"/>
    </location>
</feature>
<organism evidence="2 3">
    <name type="scientific">Halobium palmae</name>
    <dbReference type="NCBI Taxonomy" id="1776492"/>
    <lineage>
        <taxon>Archaea</taxon>
        <taxon>Methanobacteriati</taxon>
        <taxon>Methanobacteriota</taxon>
        <taxon>Stenosarchaea group</taxon>
        <taxon>Halobacteria</taxon>
        <taxon>Halobacteriales</taxon>
        <taxon>Haloferacaceae</taxon>
        <taxon>Halobium</taxon>
    </lineage>
</organism>
<name>A0ABD5S0T7_9EURY</name>
<accession>A0ABD5S0T7</accession>
<evidence type="ECO:0000256" key="1">
    <source>
        <dbReference type="SAM" id="MobiDB-lite"/>
    </source>
</evidence>
<keyword evidence="3" id="KW-1185">Reference proteome</keyword>
<proteinExistence type="predicted"/>
<evidence type="ECO:0000313" key="3">
    <source>
        <dbReference type="Proteomes" id="UP001596328"/>
    </source>
</evidence>
<gene>
    <name evidence="2" type="ORF">ACFQE1_10950</name>
</gene>
<protein>
    <submittedName>
        <fullName evidence="2">Uncharacterized protein</fullName>
    </submittedName>
</protein>
<evidence type="ECO:0000313" key="2">
    <source>
        <dbReference type="EMBL" id="MFC6724878.1"/>
    </source>
</evidence>
<reference evidence="2 3" key="1">
    <citation type="journal article" date="2019" name="Int. J. Syst. Evol. Microbiol.">
        <title>The Global Catalogue of Microorganisms (GCM) 10K type strain sequencing project: providing services to taxonomists for standard genome sequencing and annotation.</title>
        <authorList>
            <consortium name="The Broad Institute Genomics Platform"/>
            <consortium name="The Broad Institute Genome Sequencing Center for Infectious Disease"/>
            <person name="Wu L."/>
            <person name="Ma J."/>
        </authorList>
    </citation>
    <scope>NUCLEOTIDE SEQUENCE [LARGE SCALE GENOMIC DNA]</scope>
    <source>
        <strain evidence="2 3">NBRC 111368</strain>
    </source>
</reference>
<sequence length="40" mass="4475">MSVDSQSLPDFNEMRKQLDRLNATARTADEPLPEPSVEDA</sequence>